<organism evidence="1">
    <name type="scientific">Salvia miltiorrhiza</name>
    <name type="common">Chinese sage</name>
    <dbReference type="NCBI Taxonomy" id="226208"/>
    <lineage>
        <taxon>Eukaryota</taxon>
        <taxon>Viridiplantae</taxon>
        <taxon>Streptophyta</taxon>
        <taxon>Embryophyta</taxon>
        <taxon>Tracheophyta</taxon>
        <taxon>Spermatophyta</taxon>
        <taxon>Magnoliopsida</taxon>
        <taxon>eudicotyledons</taxon>
        <taxon>Gunneridae</taxon>
        <taxon>Pentapetalae</taxon>
        <taxon>asterids</taxon>
        <taxon>lamiids</taxon>
        <taxon>Lamiales</taxon>
        <taxon>Lamiaceae</taxon>
        <taxon>Nepetoideae</taxon>
        <taxon>Mentheae</taxon>
        <taxon>Salviinae</taxon>
        <taxon>Salvia</taxon>
        <taxon>Salvia incertae sedis</taxon>
    </lineage>
</organism>
<proteinExistence type="predicted"/>
<dbReference type="GeneID" id="18126421"/>
<dbReference type="EMBL" id="KF177345">
    <property type="protein sequence ID" value="AGU16569.1"/>
    <property type="molecule type" value="Genomic_DNA"/>
</dbReference>
<name>V9P570_SALMI</name>
<dbReference type="AlphaFoldDB" id="V9P570"/>
<sequence length="108" mass="12100">MRYSGLGITPSSLSLEFLLSRKGNRIAGIPTEREVARGQIGWFREARSGLLLIDLFSLPLIRSPLPISVKKNYSFEPHMANHPAAKAFFQRVHISSTTEYNKGFPQPS</sequence>
<accession>V9P570</accession>
<keyword evidence="1" id="KW-0496">Mitochondrion</keyword>
<evidence type="ECO:0000313" key="1">
    <source>
        <dbReference type="EMBL" id="AGU16569.1"/>
    </source>
</evidence>
<dbReference type="RefSeq" id="YP_008992303.1">
    <property type="nucleotide sequence ID" value="NC_023209.1"/>
</dbReference>
<geneLocation type="mitochondrion" evidence="1"/>
<dbReference type="KEGG" id="smil:18126421"/>
<protein>
    <submittedName>
        <fullName evidence="1">Uncharacterized protein</fullName>
    </submittedName>
</protein>
<reference evidence="1" key="1">
    <citation type="submission" date="2013-05" db="EMBL/GenBank/DDBJ databases">
        <title>The Mitochondrial Genome of the medicinal plant Salvia miltiorrhiza.</title>
        <authorList>
            <person name="Qian J."/>
        </authorList>
    </citation>
    <scope>NUCLEOTIDE SEQUENCE</scope>
</reference>
<gene>
    <name evidence="1" type="primary">orf108a</name>
    <name evidence="1" type="ORF">Salmi_Mp037</name>
</gene>